<dbReference type="EMBL" id="JANPWB010000015">
    <property type="protein sequence ID" value="KAJ1089312.1"/>
    <property type="molecule type" value="Genomic_DNA"/>
</dbReference>
<sequence>MARERLGTPDESPRCIGGAGAACPVERRSRAAAGCGRDPCLCWGRPANTTPGPGGARSLIPLKFLPVFLIPERCGLLIDGSRTNYVDVFKKKKNISVLITDAVAQFQASILLKLCI</sequence>
<dbReference type="AlphaFoldDB" id="A0AAV7LG09"/>
<reference evidence="1" key="1">
    <citation type="journal article" date="2022" name="bioRxiv">
        <title>Sequencing and chromosome-scale assembly of the giantPleurodeles waltlgenome.</title>
        <authorList>
            <person name="Brown T."/>
            <person name="Elewa A."/>
            <person name="Iarovenko S."/>
            <person name="Subramanian E."/>
            <person name="Araus A.J."/>
            <person name="Petzold A."/>
            <person name="Susuki M."/>
            <person name="Suzuki K.-i.T."/>
            <person name="Hayashi T."/>
            <person name="Toyoda A."/>
            <person name="Oliveira C."/>
            <person name="Osipova E."/>
            <person name="Leigh N.D."/>
            <person name="Simon A."/>
            <person name="Yun M.H."/>
        </authorList>
    </citation>
    <scope>NUCLEOTIDE SEQUENCE</scope>
    <source>
        <strain evidence="1">20211129_DDA</strain>
        <tissue evidence="1">Liver</tissue>
    </source>
</reference>
<evidence type="ECO:0000313" key="2">
    <source>
        <dbReference type="Proteomes" id="UP001066276"/>
    </source>
</evidence>
<evidence type="ECO:0000313" key="1">
    <source>
        <dbReference type="EMBL" id="KAJ1089312.1"/>
    </source>
</evidence>
<gene>
    <name evidence="1" type="ORF">NDU88_002463</name>
</gene>
<proteinExistence type="predicted"/>
<organism evidence="1 2">
    <name type="scientific">Pleurodeles waltl</name>
    <name type="common">Iberian ribbed newt</name>
    <dbReference type="NCBI Taxonomy" id="8319"/>
    <lineage>
        <taxon>Eukaryota</taxon>
        <taxon>Metazoa</taxon>
        <taxon>Chordata</taxon>
        <taxon>Craniata</taxon>
        <taxon>Vertebrata</taxon>
        <taxon>Euteleostomi</taxon>
        <taxon>Amphibia</taxon>
        <taxon>Batrachia</taxon>
        <taxon>Caudata</taxon>
        <taxon>Salamandroidea</taxon>
        <taxon>Salamandridae</taxon>
        <taxon>Pleurodelinae</taxon>
        <taxon>Pleurodeles</taxon>
    </lineage>
</organism>
<protein>
    <submittedName>
        <fullName evidence="1">Uncharacterized protein</fullName>
    </submittedName>
</protein>
<name>A0AAV7LG09_PLEWA</name>
<accession>A0AAV7LG09</accession>
<dbReference type="Proteomes" id="UP001066276">
    <property type="component" value="Chromosome 11"/>
</dbReference>
<comment type="caution">
    <text evidence="1">The sequence shown here is derived from an EMBL/GenBank/DDBJ whole genome shotgun (WGS) entry which is preliminary data.</text>
</comment>
<keyword evidence="2" id="KW-1185">Reference proteome</keyword>